<evidence type="ECO:0008006" key="4">
    <source>
        <dbReference type="Google" id="ProtNLM"/>
    </source>
</evidence>
<dbReference type="Proteomes" id="UP000765509">
    <property type="component" value="Unassembled WGS sequence"/>
</dbReference>
<reference evidence="2" key="1">
    <citation type="submission" date="2021-03" db="EMBL/GenBank/DDBJ databases">
        <title>Draft genome sequence of rust myrtle Austropuccinia psidii MF-1, a brazilian biotype.</title>
        <authorList>
            <person name="Quecine M.C."/>
            <person name="Pachon D.M.R."/>
            <person name="Bonatelli M.L."/>
            <person name="Correr F.H."/>
            <person name="Franceschini L.M."/>
            <person name="Leite T.F."/>
            <person name="Margarido G.R.A."/>
            <person name="Almeida C.A."/>
            <person name="Ferrarezi J.A."/>
            <person name="Labate C.A."/>
        </authorList>
    </citation>
    <scope>NUCLEOTIDE SEQUENCE</scope>
    <source>
        <strain evidence="2">MF-1</strain>
    </source>
</reference>
<organism evidence="2 3">
    <name type="scientific">Austropuccinia psidii MF-1</name>
    <dbReference type="NCBI Taxonomy" id="1389203"/>
    <lineage>
        <taxon>Eukaryota</taxon>
        <taxon>Fungi</taxon>
        <taxon>Dikarya</taxon>
        <taxon>Basidiomycota</taxon>
        <taxon>Pucciniomycotina</taxon>
        <taxon>Pucciniomycetes</taxon>
        <taxon>Pucciniales</taxon>
        <taxon>Sphaerophragmiaceae</taxon>
        <taxon>Austropuccinia</taxon>
    </lineage>
</organism>
<protein>
    <recommendedName>
        <fullName evidence="4">BED-type domain-containing protein</fullName>
    </recommendedName>
</protein>
<dbReference type="AlphaFoldDB" id="A0A9Q3G073"/>
<feature type="region of interest" description="Disordered" evidence="1">
    <location>
        <begin position="27"/>
        <end position="77"/>
    </location>
</feature>
<sequence length="524" mass="60188">MEAIPNLEALSEDIYINFGSSLVVDSSVWPDSKDYQSSSIVPPEDDSSDYIDDEEDFNGNFHGDDEKYPPQPPQSHQKHQCICSSVYSYYKDMIPGGEWDEEKQALQYKYKCCHCSNKSQILGKNTSNLNKHRTRCVDCFTAWETKCPGLIDPNLGAKMEAEGSDTLMKDLLAIQVSFSIFETDQLQSILQQIFLGFPWPKRCQIASLASQLYYESKQAIIDEVYSLPPETKINTAIDFWTTKDQIYEHKADCSFTHSQTMGGSHSGVQLEWKFWEPLSECGMLDQLYSITGDNVANNTSIMGSLKHKFNRIILKWPKDEQFNRPACQVLNLVAKDFLAQMGQLTNEDYFFFNNYLAVHCAPIEDSEDEESSTMTELNETITKVQKNSGIRPPKRQVQPSNQRNLETQDNLGDLQLINDNVPNNHGSHRENFEPGPLSPGKIVNCFCVRFSWWLRICHVVWAYIKANKSIFRALRDLCSHIQGSPKQLQEFIQAFNNTRDPKLLPINIPMTRWNYFLRQIKRAE</sequence>
<accession>A0A9Q3G073</accession>
<dbReference type="EMBL" id="AVOT02051909">
    <property type="protein sequence ID" value="MBW0546876.1"/>
    <property type="molecule type" value="Genomic_DNA"/>
</dbReference>
<feature type="compositionally biased region" description="Acidic residues" evidence="1">
    <location>
        <begin position="43"/>
        <end position="57"/>
    </location>
</feature>
<dbReference type="OrthoDB" id="3259198at2759"/>
<keyword evidence="3" id="KW-1185">Reference proteome</keyword>
<evidence type="ECO:0000256" key="1">
    <source>
        <dbReference type="SAM" id="MobiDB-lite"/>
    </source>
</evidence>
<evidence type="ECO:0000313" key="2">
    <source>
        <dbReference type="EMBL" id="MBW0546876.1"/>
    </source>
</evidence>
<name>A0A9Q3G073_9BASI</name>
<gene>
    <name evidence="2" type="ORF">O181_086591</name>
</gene>
<evidence type="ECO:0000313" key="3">
    <source>
        <dbReference type="Proteomes" id="UP000765509"/>
    </source>
</evidence>
<proteinExistence type="predicted"/>
<comment type="caution">
    <text evidence="2">The sequence shown here is derived from an EMBL/GenBank/DDBJ whole genome shotgun (WGS) entry which is preliminary data.</text>
</comment>